<proteinExistence type="predicted"/>
<protein>
    <submittedName>
        <fullName evidence="2">Uncharacterized protein</fullName>
    </submittedName>
</protein>
<gene>
    <name evidence="2" type="ORF">EDD18DRAFT_1356217</name>
</gene>
<accession>A0AA39UUS5</accession>
<organism evidence="2 3">
    <name type="scientific">Armillaria luteobubalina</name>
    <dbReference type="NCBI Taxonomy" id="153913"/>
    <lineage>
        <taxon>Eukaryota</taxon>
        <taxon>Fungi</taxon>
        <taxon>Dikarya</taxon>
        <taxon>Basidiomycota</taxon>
        <taxon>Agaricomycotina</taxon>
        <taxon>Agaricomycetes</taxon>
        <taxon>Agaricomycetidae</taxon>
        <taxon>Agaricales</taxon>
        <taxon>Marasmiineae</taxon>
        <taxon>Physalacriaceae</taxon>
        <taxon>Armillaria</taxon>
    </lineage>
</organism>
<sequence>MFLRSDLRYGDDDPLSWPQPYVHQYCHLAVIRSPPLNLSQSHPNAPLHWLPGGNDFCEADSAGECRGPGFLHHHHLASLQNRVNIITEKARGTTLSDGAEDLKRTYMLLLHNFLKCLEHLPMSLEKVQLNVWETQHVSLYLQVPLDYMLVYKPRFDSISDSTAVRTADSGVTGIPVWIIRTVDQLLTICIDNVEHFRLPSFFLSLEQHCAKFQPVFKGHGAMAEKYYVFDRFTHSHICFPNIFAWTDVSGQLAPPLNPPSAPVASSSSSRKDRKRSPYARHIPNKPSTSSGSSKLFVDQMLAHPFLPPVIAVWACGLSNLVFDKTRCIGSASIKPHGYALPPPANLTIAENPLKIEAMFKFWLRIRLPMLACLSSLLYSPSVLDQNSWKMFLSLDYLAKVNEWENPTTKAAVHKAKMKEILAGCFNEIEVELGSGEGTSVSWRGKAYETLTVTDHQEIVWEMSEITFRLELATLDHMAREAGPNHNISHETAISSCFAGPISMADIGSANMGLAYLSWYDHAPYLCSLQRLMQTWMGSKPDIIAKDRTSWLWTEAEILELEKALGDYYVDTFFLHFGCPPTLPWYLPHNPTTSFVPIWCIRGQMATPNVHADISKWE</sequence>
<evidence type="ECO:0000313" key="3">
    <source>
        <dbReference type="Proteomes" id="UP001175228"/>
    </source>
</evidence>
<feature type="region of interest" description="Disordered" evidence="1">
    <location>
        <begin position="256"/>
        <end position="291"/>
    </location>
</feature>
<keyword evidence="3" id="KW-1185">Reference proteome</keyword>
<comment type="caution">
    <text evidence="2">The sequence shown here is derived from an EMBL/GenBank/DDBJ whole genome shotgun (WGS) entry which is preliminary data.</text>
</comment>
<dbReference type="AlphaFoldDB" id="A0AA39UUS5"/>
<dbReference type="Proteomes" id="UP001175228">
    <property type="component" value="Unassembled WGS sequence"/>
</dbReference>
<evidence type="ECO:0000313" key="2">
    <source>
        <dbReference type="EMBL" id="KAK0493755.1"/>
    </source>
</evidence>
<evidence type="ECO:0000256" key="1">
    <source>
        <dbReference type="SAM" id="MobiDB-lite"/>
    </source>
</evidence>
<reference evidence="2" key="1">
    <citation type="submission" date="2023-06" db="EMBL/GenBank/DDBJ databases">
        <authorList>
            <consortium name="Lawrence Berkeley National Laboratory"/>
            <person name="Ahrendt S."/>
            <person name="Sahu N."/>
            <person name="Indic B."/>
            <person name="Wong-Bajracharya J."/>
            <person name="Merenyi Z."/>
            <person name="Ke H.-M."/>
            <person name="Monk M."/>
            <person name="Kocsube S."/>
            <person name="Drula E."/>
            <person name="Lipzen A."/>
            <person name="Balint B."/>
            <person name="Henrissat B."/>
            <person name="Andreopoulos B."/>
            <person name="Martin F.M."/>
            <person name="Harder C.B."/>
            <person name="Rigling D."/>
            <person name="Ford K.L."/>
            <person name="Foster G.D."/>
            <person name="Pangilinan J."/>
            <person name="Papanicolaou A."/>
            <person name="Barry K."/>
            <person name="LaButti K."/>
            <person name="Viragh M."/>
            <person name="Koriabine M."/>
            <person name="Yan M."/>
            <person name="Riley R."/>
            <person name="Champramary S."/>
            <person name="Plett K.L."/>
            <person name="Tsai I.J."/>
            <person name="Slot J."/>
            <person name="Sipos G."/>
            <person name="Plett J."/>
            <person name="Nagy L.G."/>
            <person name="Grigoriev I.V."/>
        </authorList>
    </citation>
    <scope>NUCLEOTIDE SEQUENCE</scope>
    <source>
        <strain evidence="2">HWK02</strain>
    </source>
</reference>
<name>A0AA39UUS5_9AGAR</name>
<dbReference type="EMBL" id="JAUEPU010000023">
    <property type="protein sequence ID" value="KAK0493755.1"/>
    <property type="molecule type" value="Genomic_DNA"/>
</dbReference>